<evidence type="ECO:0000256" key="2">
    <source>
        <dbReference type="RuleBase" id="RU003616"/>
    </source>
</evidence>
<dbReference type="OrthoDB" id="198277at2157"/>
<dbReference type="PANTHER" id="PTHR11527">
    <property type="entry name" value="HEAT-SHOCK PROTEIN 20 FAMILY MEMBER"/>
    <property type="match status" value="1"/>
</dbReference>
<dbReference type="InterPro" id="IPR031107">
    <property type="entry name" value="Small_HSP"/>
</dbReference>
<dbReference type="CDD" id="cd06464">
    <property type="entry name" value="ACD_sHsps-like"/>
    <property type="match status" value="1"/>
</dbReference>
<name>A8MBU8_CALMQ</name>
<dbReference type="RefSeq" id="WP_012185511.1">
    <property type="nucleotide sequence ID" value="NC_009954.1"/>
</dbReference>
<evidence type="ECO:0000313" key="4">
    <source>
        <dbReference type="EMBL" id="ABW01291.1"/>
    </source>
</evidence>
<dbReference type="STRING" id="397948.Cmaq_0446"/>
<dbReference type="KEGG" id="cma:Cmaq_0446"/>
<keyword evidence="5" id="KW-1185">Reference proteome</keyword>
<dbReference type="Gene3D" id="2.60.40.790">
    <property type="match status" value="1"/>
</dbReference>
<comment type="similarity">
    <text evidence="1 2">Belongs to the small heat shock protein (HSP20) family.</text>
</comment>
<evidence type="ECO:0000259" key="3">
    <source>
        <dbReference type="PROSITE" id="PS01031"/>
    </source>
</evidence>
<dbReference type="Pfam" id="PF00011">
    <property type="entry name" value="HSP20"/>
    <property type="match status" value="1"/>
</dbReference>
<evidence type="ECO:0000313" key="5">
    <source>
        <dbReference type="Proteomes" id="UP000001137"/>
    </source>
</evidence>
<gene>
    <name evidence="4" type="ordered locus">Cmaq_0446</name>
</gene>
<dbReference type="EMBL" id="CP000852">
    <property type="protein sequence ID" value="ABW01291.1"/>
    <property type="molecule type" value="Genomic_DNA"/>
</dbReference>
<dbReference type="eggNOG" id="arCOG01832">
    <property type="taxonomic scope" value="Archaea"/>
</dbReference>
<dbReference type="GeneID" id="5709045"/>
<dbReference type="Proteomes" id="UP000001137">
    <property type="component" value="Chromosome"/>
</dbReference>
<keyword evidence="4" id="KW-0346">Stress response</keyword>
<sequence length="151" mass="17307">MEVQIVKEEQQVVNNPPNIGREITELEKSLRRIISSLVVTGSKDIDREPPIDIYEDGDKVIVLFDMPGVRKEQIKLRIGMNYIEVNVEPTAYIATGKPVLLERFSNYKLHRRVELPFNVKLDDVKAYYKDGVLQVHLTKLPGYNTAEVAIE</sequence>
<dbReference type="PROSITE" id="PS01031">
    <property type="entry name" value="SHSP"/>
    <property type="match status" value="1"/>
</dbReference>
<accession>A8MBU8</accession>
<dbReference type="InterPro" id="IPR002068">
    <property type="entry name" value="A-crystallin/Hsp20_dom"/>
</dbReference>
<feature type="domain" description="SHSP" evidence="3">
    <location>
        <begin position="42"/>
        <end position="151"/>
    </location>
</feature>
<organism evidence="4 5">
    <name type="scientific">Caldivirga maquilingensis (strain ATCC 700844 / DSM 13496 / JCM 10307 / IC-167)</name>
    <dbReference type="NCBI Taxonomy" id="397948"/>
    <lineage>
        <taxon>Archaea</taxon>
        <taxon>Thermoproteota</taxon>
        <taxon>Thermoprotei</taxon>
        <taxon>Thermoproteales</taxon>
        <taxon>Thermoproteaceae</taxon>
        <taxon>Caldivirga</taxon>
    </lineage>
</organism>
<evidence type="ECO:0000256" key="1">
    <source>
        <dbReference type="PROSITE-ProRule" id="PRU00285"/>
    </source>
</evidence>
<protein>
    <submittedName>
        <fullName evidence="4">Heat shock protein Hsp20</fullName>
    </submittedName>
</protein>
<reference evidence="4 5" key="1">
    <citation type="submission" date="2007-10" db="EMBL/GenBank/DDBJ databases">
        <title>Complete sequence of Caldivirga maquilingensis IC-167.</title>
        <authorList>
            <consortium name="US DOE Joint Genome Institute"/>
            <person name="Copeland A."/>
            <person name="Lucas S."/>
            <person name="Lapidus A."/>
            <person name="Barry K."/>
            <person name="Glavina del Rio T."/>
            <person name="Dalin E."/>
            <person name="Tice H."/>
            <person name="Pitluck S."/>
            <person name="Saunders E."/>
            <person name="Brettin T."/>
            <person name="Bruce D."/>
            <person name="Detter J.C."/>
            <person name="Han C."/>
            <person name="Schmutz J."/>
            <person name="Larimer F."/>
            <person name="Land M."/>
            <person name="Hauser L."/>
            <person name="Kyrpides N."/>
            <person name="Ivanova N."/>
            <person name="Biddle J.F."/>
            <person name="Zhang Z."/>
            <person name="Fitz-Gibbon S.T."/>
            <person name="Lowe T.M."/>
            <person name="Saltikov C."/>
            <person name="House C.H."/>
            <person name="Richardson P."/>
        </authorList>
    </citation>
    <scope>NUCLEOTIDE SEQUENCE [LARGE SCALE GENOMIC DNA]</scope>
    <source>
        <strain evidence="5">ATCC 700844 / DSM 13496 / JCM 10307 / IC-167</strain>
    </source>
</reference>
<dbReference type="SUPFAM" id="SSF49764">
    <property type="entry name" value="HSP20-like chaperones"/>
    <property type="match status" value="1"/>
</dbReference>
<dbReference type="InterPro" id="IPR008978">
    <property type="entry name" value="HSP20-like_chaperone"/>
</dbReference>
<proteinExistence type="inferred from homology"/>
<dbReference type="AlphaFoldDB" id="A8MBU8"/>
<dbReference type="HOGENOM" id="CLU_1954751_0_0_2"/>